<proteinExistence type="predicted"/>
<keyword evidence="3" id="KW-1185">Reference proteome</keyword>
<gene>
    <name evidence="2" type="ORF">ADL12_18175</name>
</gene>
<dbReference type="EMBL" id="LLZG01000125">
    <property type="protein sequence ID" value="KUL37303.1"/>
    <property type="molecule type" value="Genomic_DNA"/>
</dbReference>
<accession>A0A0X3UXR3</accession>
<comment type="caution">
    <text evidence="2">The sequence shown here is derived from an EMBL/GenBank/DDBJ whole genome shotgun (WGS) entry which is preliminary data.</text>
</comment>
<sequence length="78" mass="8765">MGHQGNFWDDAVPEWLPRRAYPGAWPPAPDCGDPHRLGFQANIRLPPRRPHRGLNMRAAGTGRRPVGRRPRSTHPVTA</sequence>
<protein>
    <submittedName>
        <fullName evidence="2">Uncharacterized protein</fullName>
    </submittedName>
</protein>
<organism evidence="2 3">
    <name type="scientific">Streptomyces regalis</name>
    <dbReference type="NCBI Taxonomy" id="68262"/>
    <lineage>
        <taxon>Bacteria</taxon>
        <taxon>Bacillati</taxon>
        <taxon>Actinomycetota</taxon>
        <taxon>Actinomycetes</taxon>
        <taxon>Kitasatosporales</taxon>
        <taxon>Streptomycetaceae</taxon>
        <taxon>Streptomyces</taxon>
    </lineage>
</organism>
<evidence type="ECO:0000313" key="2">
    <source>
        <dbReference type="EMBL" id="KUL37303.1"/>
    </source>
</evidence>
<evidence type="ECO:0000313" key="3">
    <source>
        <dbReference type="Proteomes" id="UP000053923"/>
    </source>
</evidence>
<evidence type="ECO:0000256" key="1">
    <source>
        <dbReference type="SAM" id="MobiDB-lite"/>
    </source>
</evidence>
<dbReference type="AlphaFoldDB" id="A0A0X3UXR3"/>
<dbReference type="Proteomes" id="UP000053923">
    <property type="component" value="Unassembled WGS sequence"/>
</dbReference>
<name>A0A0X3UXR3_9ACTN</name>
<reference evidence="3" key="1">
    <citation type="submission" date="2015-10" db="EMBL/GenBank/DDBJ databases">
        <authorList>
            <person name="Ju K.-S."/>
            <person name="Doroghazi J.R."/>
            <person name="Metcalf W.W."/>
        </authorList>
    </citation>
    <scope>NUCLEOTIDE SEQUENCE [LARGE SCALE GENOMIC DNA]</scope>
    <source>
        <strain evidence="3">NRRL 3151</strain>
    </source>
</reference>
<feature type="region of interest" description="Disordered" evidence="1">
    <location>
        <begin position="45"/>
        <end position="78"/>
    </location>
</feature>